<dbReference type="InterPro" id="IPR032710">
    <property type="entry name" value="NTF2-like_dom_sf"/>
</dbReference>
<feature type="signal peptide" evidence="1">
    <location>
        <begin position="1"/>
        <end position="28"/>
    </location>
</feature>
<evidence type="ECO:0000313" key="4">
    <source>
        <dbReference type="Proteomes" id="UP001202281"/>
    </source>
</evidence>
<organism evidence="3 4">
    <name type="scientific">Novosphingobium beihaiensis</name>
    <dbReference type="NCBI Taxonomy" id="2930389"/>
    <lineage>
        <taxon>Bacteria</taxon>
        <taxon>Pseudomonadati</taxon>
        <taxon>Pseudomonadota</taxon>
        <taxon>Alphaproteobacteria</taxon>
        <taxon>Sphingomonadales</taxon>
        <taxon>Sphingomonadaceae</taxon>
        <taxon>Novosphingobium</taxon>
    </lineage>
</organism>
<evidence type="ECO:0000259" key="2">
    <source>
        <dbReference type="Pfam" id="PF12680"/>
    </source>
</evidence>
<reference evidence="3 4" key="1">
    <citation type="submission" date="2022-04" db="EMBL/GenBank/DDBJ databases">
        <title>Identification of a novel bacterium isolated from mangrove sediments.</title>
        <authorList>
            <person name="Pan X."/>
        </authorList>
    </citation>
    <scope>NUCLEOTIDE SEQUENCE [LARGE SCALE GENOMIC DNA]</scope>
    <source>
        <strain evidence="3 4">B2638</strain>
    </source>
</reference>
<evidence type="ECO:0000256" key="1">
    <source>
        <dbReference type="SAM" id="SignalP"/>
    </source>
</evidence>
<dbReference type="Pfam" id="PF12680">
    <property type="entry name" value="SnoaL_2"/>
    <property type="match status" value="1"/>
</dbReference>
<dbReference type="Proteomes" id="UP001202281">
    <property type="component" value="Unassembled WGS sequence"/>
</dbReference>
<dbReference type="SUPFAM" id="SSF54427">
    <property type="entry name" value="NTF2-like"/>
    <property type="match status" value="1"/>
</dbReference>
<gene>
    <name evidence="3" type="ORF">MTR66_06760</name>
</gene>
<dbReference type="EMBL" id="JALHLG010000006">
    <property type="protein sequence ID" value="MCJ2186512.1"/>
    <property type="molecule type" value="Genomic_DNA"/>
</dbReference>
<dbReference type="Gene3D" id="3.10.450.50">
    <property type="match status" value="1"/>
</dbReference>
<protein>
    <submittedName>
        <fullName evidence="3">Nuclear transport factor 2 family protein</fullName>
    </submittedName>
</protein>
<keyword evidence="4" id="KW-1185">Reference proteome</keyword>
<feature type="chain" id="PRO_5045955784" evidence="1">
    <location>
        <begin position="29"/>
        <end position="176"/>
    </location>
</feature>
<name>A0ABT0BN84_9SPHN</name>
<evidence type="ECO:0000313" key="3">
    <source>
        <dbReference type="EMBL" id="MCJ2186512.1"/>
    </source>
</evidence>
<proteinExistence type="predicted"/>
<dbReference type="InterPro" id="IPR037401">
    <property type="entry name" value="SnoaL-like"/>
</dbReference>
<accession>A0ABT0BN84</accession>
<sequence length="176" mass="19543">MMYKPLTSPSLTAAITAFAIAAAQPAWAETPPRYDQVTQASTPVADAYFAAYIARDWDKLETLLDDEASFQDESAELVFGGLRSQGKAAMMKRFREGYASLTHMSFKPQRTFHAGHIAIYEGDLDWGLDIGDGVVVESETPMVVILRVEDGKIVRHRDNVDYAPFLARLRALRAQS</sequence>
<feature type="domain" description="SnoaL-like" evidence="2">
    <location>
        <begin position="46"/>
        <end position="156"/>
    </location>
</feature>
<keyword evidence="1" id="KW-0732">Signal</keyword>
<comment type="caution">
    <text evidence="3">The sequence shown here is derived from an EMBL/GenBank/DDBJ whole genome shotgun (WGS) entry which is preliminary data.</text>
</comment>